<dbReference type="SUPFAM" id="SSF51658">
    <property type="entry name" value="Xylose isomerase-like"/>
    <property type="match status" value="1"/>
</dbReference>
<dbReference type="InterPro" id="IPR013022">
    <property type="entry name" value="Xyl_isomerase-like_TIM-brl"/>
</dbReference>
<dbReference type="Pfam" id="PF00106">
    <property type="entry name" value="adh_short"/>
    <property type="match status" value="1"/>
</dbReference>
<dbReference type="InterPro" id="IPR002347">
    <property type="entry name" value="SDR_fam"/>
</dbReference>
<dbReference type="OrthoDB" id="5336600at2759"/>
<dbReference type="InterPro" id="IPR036237">
    <property type="entry name" value="Xyl_isomerase-like_sf"/>
</dbReference>
<protein>
    <recommendedName>
        <fullName evidence="1">Xylose isomerase-like TIM barrel domain-containing protein</fullName>
    </recommendedName>
</protein>
<dbReference type="VEuPathDB" id="FungiDB:ATCC64974_25330"/>
<dbReference type="EMBL" id="BCMY01000009">
    <property type="protein sequence ID" value="GAQ43375.1"/>
    <property type="molecule type" value="Genomic_DNA"/>
</dbReference>
<dbReference type="VEuPathDB" id="FungiDB:An13g02290"/>
<dbReference type="VEuPathDB" id="FungiDB:ASPNIDRAFT2_1170611"/>
<dbReference type="InterPro" id="IPR036291">
    <property type="entry name" value="NAD(P)-bd_dom_sf"/>
</dbReference>
<dbReference type="PANTHER" id="PTHR12110:SF38">
    <property type="entry name" value="DIOXYGENASE, PUTATIVE (AFU_ORTHOLOGUE AFUA_6G00240)-RELATED"/>
    <property type="match status" value="1"/>
</dbReference>
<dbReference type="SUPFAM" id="SSF51735">
    <property type="entry name" value="NAD(P)-binding Rossmann-fold domains"/>
    <property type="match status" value="1"/>
</dbReference>
<dbReference type="InterPro" id="IPR050312">
    <property type="entry name" value="IolE/XylAMocC-like"/>
</dbReference>
<dbReference type="VEuPathDB" id="FungiDB:M747DRAFT_358172"/>
<dbReference type="VEuPathDB" id="FungiDB:ASPNIDRAFT2_1124506"/>
<evidence type="ECO:0000313" key="2">
    <source>
        <dbReference type="EMBL" id="GAQ43375.1"/>
    </source>
</evidence>
<dbReference type="VEuPathDB" id="FungiDB:An16g06270"/>
<comment type="caution">
    <text evidence="2">The sequence shown here is derived from an EMBL/GenBank/DDBJ whole genome shotgun (WGS) entry which is preliminary data.</text>
</comment>
<dbReference type="PANTHER" id="PTHR12110">
    <property type="entry name" value="HYDROXYPYRUVATE ISOMERASE"/>
    <property type="match status" value="1"/>
</dbReference>
<dbReference type="Gene3D" id="3.20.20.150">
    <property type="entry name" value="Divalent-metal-dependent TIM barrel enzymes"/>
    <property type="match status" value="1"/>
</dbReference>
<gene>
    <name evidence="2" type="ORF">ABL_06036</name>
</gene>
<dbReference type="Pfam" id="PF01261">
    <property type="entry name" value="AP_endonuc_2"/>
    <property type="match status" value="1"/>
</dbReference>
<reference evidence="3" key="1">
    <citation type="journal article" date="2016" name="Genome Announc.">
        <title>Draft genome sequence of Aspergillus niger strain An76.</title>
        <authorList>
            <person name="Gong W."/>
            <person name="Cheng Z."/>
            <person name="Zhang H."/>
            <person name="Liu L."/>
            <person name="Gao P."/>
            <person name="Wang L."/>
        </authorList>
    </citation>
    <scope>NUCLEOTIDE SEQUENCE [LARGE SCALE GENOMIC DNA]</scope>
    <source>
        <strain evidence="3">An76</strain>
    </source>
</reference>
<dbReference type="VEuPathDB" id="FungiDB:ATCC64974_68320"/>
<dbReference type="AlphaFoldDB" id="A0A100ILY5"/>
<name>A0A100ILY5_ASPNG</name>
<accession>A0A100ILY5</accession>
<organism evidence="2 3">
    <name type="scientific">Aspergillus niger</name>
    <dbReference type="NCBI Taxonomy" id="5061"/>
    <lineage>
        <taxon>Eukaryota</taxon>
        <taxon>Fungi</taxon>
        <taxon>Dikarya</taxon>
        <taxon>Ascomycota</taxon>
        <taxon>Pezizomycotina</taxon>
        <taxon>Eurotiomycetes</taxon>
        <taxon>Eurotiomycetidae</taxon>
        <taxon>Eurotiales</taxon>
        <taxon>Aspergillaceae</taxon>
        <taxon>Aspergillus</taxon>
        <taxon>Aspergillus subgen. Circumdati</taxon>
    </lineage>
</organism>
<dbReference type="Proteomes" id="UP000068243">
    <property type="component" value="Unassembled WGS sequence"/>
</dbReference>
<dbReference type="Gene3D" id="3.40.50.720">
    <property type="entry name" value="NAD(P)-binding Rossmann-like Domain"/>
    <property type="match status" value="1"/>
</dbReference>
<proteinExistence type="predicted"/>
<evidence type="ECO:0000313" key="3">
    <source>
        <dbReference type="Proteomes" id="UP000068243"/>
    </source>
</evidence>
<evidence type="ECO:0000259" key="1">
    <source>
        <dbReference type="Pfam" id="PF01261"/>
    </source>
</evidence>
<dbReference type="VEuPathDB" id="FungiDB:M747DRAFT_294820"/>
<feature type="domain" description="Xylose isomerase-like TIM barrel" evidence="1">
    <location>
        <begin position="259"/>
        <end position="434"/>
    </location>
</feature>
<sequence>MTVSPNRSIAIIGVGSTMSRSLALWLASVGWNIALVSRSENSLSKIADEVKAAQTNADAKVIYRTADAGNPDSLTSTLDWCAQQLGGKLDVLNYNAARVAPSHITKLTPEELNLDLQVSAVGTLVAGQWFTRNANTDNISKGEWPLFLVTGGTLDREPQIACSSLCAAKAASQSLSRLFAQALPQEAQIVVGMPLIRASIVDPETGGYTEGYHPDTIIHTVFKPFFEDREKLQGGVDNWTVEQLEDYALSQTPPVSIHDAARTISRLCLSANLSVLSLSPFKNFEGHNSPLEERLDRARNWLEIAACLKAKDLQVPSQFFTGNSSGDWTQMVGDLQALSDLAASYSVGIAYEAVAWGTYIDTWEESLRVVQDVNRGNFGLCLDSFHVAARVWGDNTVESGIREDADLDLRKSLDRFVETCPLDKIFYVQLSDGEKFVPLLRPGHRF</sequence>